<dbReference type="SUPFAM" id="SSF52172">
    <property type="entry name" value="CheY-like"/>
    <property type="match status" value="1"/>
</dbReference>
<dbReference type="InterPro" id="IPR018062">
    <property type="entry name" value="HTH_AraC-typ_CS"/>
</dbReference>
<evidence type="ECO:0000256" key="2">
    <source>
        <dbReference type="ARBA" id="ARBA00022490"/>
    </source>
</evidence>
<sequence length="403" mass="46901">MKHWRVLIADDEMIIREGIRDAVDWDALQLEIVAEAEDGEEALELAIEHQVHILLADLNMPIMNGITLIKNIREQLPNCKIVIITGHDEFSYAQEAIRLNVADYIMKPVDPDQLQTVLGDIRKELEVEEKQKNHLEIAAKQIEKNFPLLRERFCIDWIEGNMAEEEVLEQLEFLQLPAAVPKMLGVIRWPEMQTNQPLMTESDRQLNLFAMENIVEELLHDYKKVLFRDQSDLIVVILWEEAAEEIFLEIERSIQSFLKIVTIQHIEKITGKLSDLSEVYRSCKTEVYNKVEVSQLVRRAEQFIRQHFHEHALSLERVAQSLHVSSVYLSRMIKQDLGISFVNLLTNMRIKKAIELLNSTNLTINEISEQVGYDTQHYFSTSFKKVMGVSPKQYRKGEAFHNK</sequence>
<dbReference type="InterPro" id="IPR001789">
    <property type="entry name" value="Sig_transdc_resp-reg_receiver"/>
</dbReference>
<keyword evidence="6" id="KW-0238">DNA-binding</keyword>
<dbReference type="Proteomes" id="UP001230005">
    <property type="component" value="Unassembled WGS sequence"/>
</dbReference>
<dbReference type="Gene3D" id="3.40.50.2300">
    <property type="match status" value="1"/>
</dbReference>
<dbReference type="InterPro" id="IPR018060">
    <property type="entry name" value="HTH_AraC"/>
</dbReference>
<dbReference type="Pfam" id="PF00072">
    <property type="entry name" value="Response_reg"/>
    <property type="match status" value="1"/>
</dbReference>
<gene>
    <name evidence="12" type="ORF">J2S74_000501</name>
</gene>
<dbReference type="CDD" id="cd17536">
    <property type="entry name" value="REC_YesN-like"/>
    <property type="match status" value="1"/>
</dbReference>
<dbReference type="PROSITE" id="PS50110">
    <property type="entry name" value="RESPONSE_REGULATORY"/>
    <property type="match status" value="1"/>
</dbReference>
<keyword evidence="2" id="KW-0963">Cytoplasm</keyword>
<evidence type="ECO:0000256" key="7">
    <source>
        <dbReference type="ARBA" id="ARBA00023163"/>
    </source>
</evidence>
<dbReference type="EMBL" id="JAUSUG010000001">
    <property type="protein sequence ID" value="MDQ0253129.1"/>
    <property type="molecule type" value="Genomic_DNA"/>
</dbReference>
<evidence type="ECO:0000313" key="13">
    <source>
        <dbReference type="Proteomes" id="UP001230005"/>
    </source>
</evidence>
<reference evidence="12 13" key="1">
    <citation type="submission" date="2023-07" db="EMBL/GenBank/DDBJ databases">
        <title>Genomic Encyclopedia of Type Strains, Phase IV (KMG-IV): sequencing the most valuable type-strain genomes for metagenomic binning, comparative biology and taxonomic classification.</title>
        <authorList>
            <person name="Goeker M."/>
        </authorList>
    </citation>
    <scope>NUCLEOTIDE SEQUENCE [LARGE SCALE GENOMIC DNA]</scope>
    <source>
        <strain evidence="12 13">DSM 9768</strain>
    </source>
</reference>
<dbReference type="InterPro" id="IPR009057">
    <property type="entry name" value="Homeodomain-like_sf"/>
</dbReference>
<dbReference type="SUPFAM" id="SSF46689">
    <property type="entry name" value="Homeodomain-like"/>
    <property type="match status" value="1"/>
</dbReference>
<comment type="caution">
    <text evidence="12">The sequence shown here is derived from an EMBL/GenBank/DDBJ whole genome shotgun (WGS) entry which is preliminary data.</text>
</comment>
<keyword evidence="4" id="KW-0902">Two-component regulatory system</keyword>
<evidence type="ECO:0000259" key="11">
    <source>
        <dbReference type="PROSITE" id="PS50110"/>
    </source>
</evidence>
<dbReference type="PROSITE" id="PS00041">
    <property type="entry name" value="HTH_ARAC_FAMILY_1"/>
    <property type="match status" value="1"/>
</dbReference>
<evidence type="ECO:0000313" key="12">
    <source>
        <dbReference type="EMBL" id="MDQ0253129.1"/>
    </source>
</evidence>
<keyword evidence="13" id="KW-1185">Reference proteome</keyword>
<keyword evidence="7" id="KW-0804">Transcription</keyword>
<keyword evidence="3 8" id="KW-0597">Phosphoprotein</keyword>
<dbReference type="PROSITE" id="PS01124">
    <property type="entry name" value="HTH_ARAC_FAMILY_2"/>
    <property type="match status" value="1"/>
</dbReference>
<evidence type="ECO:0000256" key="1">
    <source>
        <dbReference type="ARBA" id="ARBA00004496"/>
    </source>
</evidence>
<organism evidence="12 13">
    <name type="scientific">Evansella vedderi</name>
    <dbReference type="NCBI Taxonomy" id="38282"/>
    <lineage>
        <taxon>Bacteria</taxon>
        <taxon>Bacillati</taxon>
        <taxon>Bacillota</taxon>
        <taxon>Bacilli</taxon>
        <taxon>Bacillales</taxon>
        <taxon>Bacillaceae</taxon>
        <taxon>Evansella</taxon>
    </lineage>
</organism>
<dbReference type="PRINTS" id="PR00032">
    <property type="entry name" value="HTHARAC"/>
</dbReference>
<accession>A0ABT9ZPK1</accession>
<evidence type="ECO:0000256" key="8">
    <source>
        <dbReference type="PROSITE-ProRule" id="PRU00169"/>
    </source>
</evidence>
<dbReference type="InterPro" id="IPR011006">
    <property type="entry name" value="CheY-like_superfamily"/>
</dbReference>
<dbReference type="Gene3D" id="1.10.10.60">
    <property type="entry name" value="Homeodomain-like"/>
    <property type="match status" value="2"/>
</dbReference>
<dbReference type="InterPro" id="IPR051552">
    <property type="entry name" value="HptR"/>
</dbReference>
<dbReference type="InterPro" id="IPR020449">
    <property type="entry name" value="Tscrpt_reg_AraC-type_HTH"/>
</dbReference>
<evidence type="ECO:0000259" key="10">
    <source>
        <dbReference type="PROSITE" id="PS01124"/>
    </source>
</evidence>
<protein>
    <submittedName>
        <fullName evidence="12">Two-component system response regulator YesN</fullName>
    </submittedName>
</protein>
<feature type="domain" description="Response regulatory" evidence="11">
    <location>
        <begin position="5"/>
        <end position="122"/>
    </location>
</feature>
<name>A0ABT9ZPK1_9BACI</name>
<keyword evidence="9" id="KW-0175">Coiled coil</keyword>
<keyword evidence="5" id="KW-0805">Transcription regulation</keyword>
<evidence type="ECO:0000256" key="3">
    <source>
        <dbReference type="ARBA" id="ARBA00022553"/>
    </source>
</evidence>
<dbReference type="SMART" id="SM00448">
    <property type="entry name" value="REC"/>
    <property type="match status" value="1"/>
</dbReference>
<dbReference type="SMART" id="SM00342">
    <property type="entry name" value="HTH_ARAC"/>
    <property type="match status" value="1"/>
</dbReference>
<feature type="modified residue" description="4-aspartylphosphate" evidence="8">
    <location>
        <position position="57"/>
    </location>
</feature>
<dbReference type="RefSeq" id="WP_307321337.1">
    <property type="nucleotide sequence ID" value="NZ_JAUSUG010000001.1"/>
</dbReference>
<evidence type="ECO:0000256" key="6">
    <source>
        <dbReference type="ARBA" id="ARBA00023125"/>
    </source>
</evidence>
<evidence type="ECO:0000256" key="9">
    <source>
        <dbReference type="SAM" id="Coils"/>
    </source>
</evidence>
<feature type="domain" description="HTH araC/xylS-type" evidence="10">
    <location>
        <begin position="298"/>
        <end position="397"/>
    </location>
</feature>
<feature type="coiled-coil region" evidence="9">
    <location>
        <begin position="118"/>
        <end position="145"/>
    </location>
</feature>
<evidence type="ECO:0000256" key="4">
    <source>
        <dbReference type="ARBA" id="ARBA00023012"/>
    </source>
</evidence>
<evidence type="ECO:0000256" key="5">
    <source>
        <dbReference type="ARBA" id="ARBA00023015"/>
    </source>
</evidence>
<comment type="subcellular location">
    <subcellularLocation>
        <location evidence="1">Cytoplasm</location>
    </subcellularLocation>
</comment>
<dbReference type="PANTHER" id="PTHR42713:SF3">
    <property type="entry name" value="TRANSCRIPTIONAL REGULATORY PROTEIN HPTR"/>
    <property type="match status" value="1"/>
</dbReference>
<dbReference type="Pfam" id="PF12833">
    <property type="entry name" value="HTH_18"/>
    <property type="match status" value="1"/>
</dbReference>
<proteinExistence type="predicted"/>
<dbReference type="PANTHER" id="PTHR42713">
    <property type="entry name" value="HISTIDINE KINASE-RELATED"/>
    <property type="match status" value="1"/>
</dbReference>